<comment type="similarity">
    <text evidence="2 8">Belongs to the adaptor complexes large subunit family.</text>
</comment>
<dbReference type="GO" id="GO:0006623">
    <property type="term" value="P:protein targeting to vacuole"/>
    <property type="evidence" value="ECO:0007669"/>
    <property type="project" value="TreeGrafter"/>
</dbReference>
<dbReference type="Pfam" id="PF01602">
    <property type="entry name" value="Adaptin_N"/>
    <property type="match status" value="1"/>
</dbReference>
<sequence length="872" mass="99517">MSRDIIRARLRPFGISFEKSLADLIRGIRANNQDPEKLVAFFDKSIQECRAELKTNDLELKSMAILKLAYLEMYGYDMSWCSFHVLEVISSPKFQHKRIGYLAAMQLFQRQNNDDVLMLMTNLLKKDINSGNSVDTGVAISGIASIVTPELAQDICDDMVRMLSHSKPFIRKKAVLAMYKIFLKYPDALRLHFDKLIEKLDDEDGSVVSATVNVICELAHNNPKNYVELAPRLFGLLKETNNNWMVIRLLKLLSYLCLEEPRLRYILLPEVVDLMNNTTALSLVYESINCIHNGKMLTPDDTKVAKLIISKLIGFIQNSDQDLRYVGLLAFIKTCKIHKELIKKHEKVIMASTYDPDPTIREKSLELIDSLVTDRNIVSIVSRLLVQLIPVDEQAERLESINVETELALQSPLIVSDKYRLLVITKIIQICSMDNYEHIPNFQWYLGVLGDILNINAENRLAGVEKMVTSQFMSVGLKVPSIRSRLVQRSLDLVLDSSRLVGLKEGLFNCMWLVGEYYTEYISTLDDDDNDDSDNEEVYKITGAQIIKCVVAQKDFDSLTDLTDPTLSVYIQSMAKLFGKYCLSLRQSWNSGDREHVIEVCQNLIGWLEKFHQSVNFEVQERAISFTELLKLVLDAVEADEENFPNFLVSGYSQLFEQYPIKPVGPHAQSRIPIAIDLDTAIDHASISDFQRMLAGIEEKEALQRQQEEYEEELVSEINQSSDDHGDDEPLRGRPDRSDRIGDPFYISMDTSTPDDVSISEPLVETKHKKPSKKKKIRKEKVLVLGDEDPGEESAPEPVSKPKTKKDRSKLLIDSSNLSDFDLTKPPDEPDQAEEVEKMRKEFEKLEQKQEPTVVVKKPKKPKKKKKLVVIE</sequence>
<feature type="compositionally biased region" description="Basic residues" evidence="9">
    <location>
        <begin position="767"/>
        <end position="779"/>
    </location>
</feature>
<dbReference type="Gene3D" id="1.25.10.10">
    <property type="entry name" value="Leucine-rich Repeat Variant"/>
    <property type="match status" value="1"/>
</dbReference>
<dbReference type="SUPFAM" id="SSF48371">
    <property type="entry name" value="ARM repeat"/>
    <property type="match status" value="1"/>
</dbReference>
<dbReference type="GO" id="GO:0010008">
    <property type="term" value="C:endosome membrane"/>
    <property type="evidence" value="ECO:0007669"/>
    <property type="project" value="TreeGrafter"/>
</dbReference>
<dbReference type="AlphaFoldDB" id="A0AAN6I591"/>
<keyword evidence="6 8" id="KW-0653">Protein transport</keyword>
<reference evidence="11" key="1">
    <citation type="journal article" date="2021" name="G3 (Bethesda)">
        <title>Genomic diversity, chromosomal rearrangements, and interspecies hybridization in the ogataea polymorpha species complex.</title>
        <authorList>
            <person name="Hanson S.J."/>
            <person name="Cinneide E.O."/>
            <person name="Salzberg L.I."/>
            <person name="Wolfe K.H."/>
            <person name="McGowan J."/>
            <person name="Fitzpatrick D.A."/>
            <person name="Matlin K."/>
        </authorList>
    </citation>
    <scope>NUCLEOTIDE SEQUENCE</scope>
    <source>
        <strain evidence="11">61-244</strain>
    </source>
</reference>
<name>A0AAN6I591_PICAN</name>
<evidence type="ECO:0000256" key="1">
    <source>
        <dbReference type="ARBA" id="ARBA00004145"/>
    </source>
</evidence>
<evidence type="ECO:0000256" key="8">
    <source>
        <dbReference type="PIRNR" id="PIRNR037092"/>
    </source>
</evidence>
<dbReference type="GO" id="GO:0030665">
    <property type="term" value="C:clathrin-coated vesicle membrane"/>
    <property type="evidence" value="ECO:0007669"/>
    <property type="project" value="UniProtKB-SubCell"/>
</dbReference>
<feature type="region of interest" description="Disordered" evidence="9">
    <location>
        <begin position="703"/>
        <end position="872"/>
    </location>
</feature>
<feature type="compositionally biased region" description="Acidic residues" evidence="9">
    <location>
        <begin position="786"/>
        <end position="795"/>
    </location>
</feature>
<dbReference type="InterPro" id="IPR016024">
    <property type="entry name" value="ARM-type_fold"/>
</dbReference>
<proteinExistence type="inferred from homology"/>
<dbReference type="RefSeq" id="XP_043059154.1">
    <property type="nucleotide sequence ID" value="XM_043204330.1"/>
</dbReference>
<dbReference type="InterPro" id="IPR002553">
    <property type="entry name" value="Clathrin/coatomer_adapt-like_N"/>
</dbReference>
<dbReference type="PANTHER" id="PTHR22781">
    <property type="entry name" value="DELTA ADAPTIN-RELATED"/>
    <property type="match status" value="1"/>
</dbReference>
<feature type="compositionally biased region" description="Basic and acidic residues" evidence="9">
    <location>
        <begin position="722"/>
        <end position="742"/>
    </location>
</feature>
<dbReference type="Proteomes" id="UP001196530">
    <property type="component" value="Unassembled WGS sequence"/>
</dbReference>
<dbReference type="PANTHER" id="PTHR22781:SF12">
    <property type="entry name" value="AP-3 COMPLEX SUBUNIT DELTA-1"/>
    <property type="match status" value="1"/>
</dbReference>
<evidence type="ECO:0000256" key="4">
    <source>
        <dbReference type="ARBA" id="ARBA00022448"/>
    </source>
</evidence>
<dbReference type="GeneID" id="66127763"/>
<evidence type="ECO:0000313" key="11">
    <source>
        <dbReference type="EMBL" id="KAG7817813.1"/>
    </source>
</evidence>
<keyword evidence="4 8" id="KW-0813">Transport</keyword>
<keyword evidence="8" id="KW-0333">Golgi apparatus</keyword>
<evidence type="ECO:0000256" key="9">
    <source>
        <dbReference type="SAM" id="MobiDB-lite"/>
    </source>
</evidence>
<accession>A0AAN6I591</accession>
<organism evidence="11 12">
    <name type="scientific">Pichia angusta</name>
    <name type="common">Yeast</name>
    <name type="synonym">Hansenula polymorpha</name>
    <dbReference type="NCBI Taxonomy" id="870730"/>
    <lineage>
        <taxon>Eukaryota</taxon>
        <taxon>Fungi</taxon>
        <taxon>Dikarya</taxon>
        <taxon>Ascomycota</taxon>
        <taxon>Saccharomycotina</taxon>
        <taxon>Pichiomycetes</taxon>
        <taxon>Pichiales</taxon>
        <taxon>Pichiaceae</taxon>
        <taxon>Ogataea</taxon>
    </lineage>
</organism>
<feature type="compositionally biased region" description="Basic and acidic residues" evidence="9">
    <location>
        <begin position="835"/>
        <end position="850"/>
    </location>
</feature>
<gene>
    <name evidence="11" type="ORF">KL928_003712</name>
</gene>
<evidence type="ECO:0000313" key="12">
    <source>
        <dbReference type="Proteomes" id="UP001196530"/>
    </source>
</evidence>
<feature type="compositionally biased region" description="Basic residues" evidence="9">
    <location>
        <begin position="857"/>
        <end position="872"/>
    </location>
</feature>
<comment type="subcellular location">
    <subcellularLocation>
        <location evidence="1">Cytoplasmic vesicle</location>
        <location evidence="1">Clathrin-coated vesicle membrane</location>
        <topology evidence="1">Peripheral membrane protein</topology>
        <orientation evidence="1">Cytoplasmic side</orientation>
    </subcellularLocation>
    <subcellularLocation>
        <location evidence="8">Golgi apparatus</location>
    </subcellularLocation>
</comment>
<keyword evidence="7" id="KW-0472">Membrane</keyword>
<evidence type="ECO:0000256" key="5">
    <source>
        <dbReference type="ARBA" id="ARBA00022737"/>
    </source>
</evidence>
<evidence type="ECO:0000256" key="6">
    <source>
        <dbReference type="ARBA" id="ARBA00022927"/>
    </source>
</evidence>
<evidence type="ECO:0000256" key="7">
    <source>
        <dbReference type="ARBA" id="ARBA00023136"/>
    </source>
</evidence>
<dbReference type="GO" id="GO:0006896">
    <property type="term" value="P:Golgi to vacuole transport"/>
    <property type="evidence" value="ECO:0007669"/>
    <property type="project" value="TreeGrafter"/>
</dbReference>
<dbReference type="PIRSF" id="PIRSF037092">
    <property type="entry name" value="AP3_complex_delta"/>
    <property type="match status" value="1"/>
</dbReference>
<feature type="domain" description="Clathrin/coatomer adaptor adaptin-like N-terminal" evidence="10">
    <location>
        <begin position="45"/>
        <end position="631"/>
    </location>
</feature>
<protein>
    <recommendedName>
        <fullName evidence="3 8">AP-3 complex subunit delta</fullName>
    </recommendedName>
</protein>
<dbReference type="FunFam" id="1.25.10.10:FF:000251">
    <property type="entry name" value="AP-3 complex subunit delta"/>
    <property type="match status" value="1"/>
</dbReference>
<comment type="subunit">
    <text evidence="8">Adaptor protein complex 3 (AP-3) is a heterotetramer.</text>
</comment>
<keyword evidence="5" id="KW-0677">Repeat</keyword>
<dbReference type="InterPro" id="IPR011989">
    <property type="entry name" value="ARM-like"/>
</dbReference>
<dbReference type="GO" id="GO:0030123">
    <property type="term" value="C:AP-3 adaptor complex"/>
    <property type="evidence" value="ECO:0007669"/>
    <property type="project" value="InterPro"/>
</dbReference>
<evidence type="ECO:0000256" key="2">
    <source>
        <dbReference type="ARBA" id="ARBA00006613"/>
    </source>
</evidence>
<evidence type="ECO:0000256" key="3">
    <source>
        <dbReference type="ARBA" id="ARBA00015717"/>
    </source>
</evidence>
<dbReference type="EMBL" id="JAHLUX010000007">
    <property type="protein sequence ID" value="KAG7817813.1"/>
    <property type="molecule type" value="Genomic_DNA"/>
</dbReference>
<comment type="function">
    <text evidence="8">Part of the AP-3 complex, an adaptor-related complex which is not clathrin-associated. The complex is associated with the Golgi region as well as more peripheral structures. It facilitates the budding of vesicles from the Golgi membrane.</text>
</comment>
<dbReference type="GO" id="GO:0005794">
    <property type="term" value="C:Golgi apparatus"/>
    <property type="evidence" value="ECO:0007669"/>
    <property type="project" value="UniProtKB-SubCell"/>
</dbReference>
<comment type="caution">
    <text evidence="11">The sequence shown here is derived from an EMBL/GenBank/DDBJ whole genome shotgun (WGS) entry which is preliminary data.</text>
</comment>
<dbReference type="InterPro" id="IPR017105">
    <property type="entry name" value="AP3_complex_dsu"/>
</dbReference>
<evidence type="ECO:0000259" key="10">
    <source>
        <dbReference type="Pfam" id="PF01602"/>
    </source>
</evidence>